<evidence type="ECO:0000256" key="3">
    <source>
        <dbReference type="ARBA" id="ARBA00022840"/>
    </source>
</evidence>
<dbReference type="GO" id="GO:0015808">
    <property type="term" value="P:L-alanine transport"/>
    <property type="evidence" value="ECO:0007669"/>
    <property type="project" value="TreeGrafter"/>
</dbReference>
<keyword evidence="1" id="KW-0813">Transport</keyword>
<dbReference type="CDD" id="cd03219">
    <property type="entry name" value="ABC_Mj1267_LivG_branched"/>
    <property type="match status" value="1"/>
</dbReference>
<dbReference type="EMBL" id="BMOF01000001">
    <property type="protein sequence ID" value="GGJ90566.1"/>
    <property type="molecule type" value="Genomic_DNA"/>
</dbReference>
<dbReference type="GO" id="GO:0005304">
    <property type="term" value="F:L-valine transmembrane transporter activity"/>
    <property type="evidence" value="ECO:0007669"/>
    <property type="project" value="TreeGrafter"/>
</dbReference>
<dbReference type="GO" id="GO:1903805">
    <property type="term" value="P:L-valine import across plasma membrane"/>
    <property type="evidence" value="ECO:0007669"/>
    <property type="project" value="TreeGrafter"/>
</dbReference>
<evidence type="ECO:0000259" key="4">
    <source>
        <dbReference type="PROSITE" id="PS50893"/>
    </source>
</evidence>
<dbReference type="Pfam" id="PF12399">
    <property type="entry name" value="BCA_ABC_TP_C"/>
    <property type="match status" value="1"/>
</dbReference>
<dbReference type="FunFam" id="3.40.50.300:FF:000421">
    <property type="entry name" value="Branched-chain amino acid ABC transporter ATP-binding protein"/>
    <property type="match status" value="1"/>
</dbReference>
<accession>A0A8J3B2F1</accession>
<evidence type="ECO:0000313" key="5">
    <source>
        <dbReference type="EMBL" id="GGJ90566.1"/>
    </source>
</evidence>
<dbReference type="InterPro" id="IPR003593">
    <property type="entry name" value="AAA+_ATPase"/>
</dbReference>
<keyword evidence="6" id="KW-1185">Reference proteome</keyword>
<comment type="caution">
    <text evidence="5">The sequence shown here is derived from an EMBL/GenBank/DDBJ whole genome shotgun (WGS) entry which is preliminary data.</text>
</comment>
<reference evidence="5" key="2">
    <citation type="submission" date="2020-09" db="EMBL/GenBank/DDBJ databases">
        <authorList>
            <person name="Sun Q."/>
            <person name="Ohkuma M."/>
        </authorList>
    </citation>
    <scope>NUCLEOTIDE SEQUENCE</scope>
    <source>
        <strain evidence="5">JCM 14719</strain>
    </source>
</reference>
<dbReference type="GO" id="GO:0015192">
    <property type="term" value="F:L-phenylalanine transmembrane transporter activity"/>
    <property type="evidence" value="ECO:0007669"/>
    <property type="project" value="TreeGrafter"/>
</dbReference>
<dbReference type="GO" id="GO:0005524">
    <property type="term" value="F:ATP binding"/>
    <property type="evidence" value="ECO:0007669"/>
    <property type="project" value="UniProtKB-KW"/>
</dbReference>
<dbReference type="GO" id="GO:0005886">
    <property type="term" value="C:plasma membrane"/>
    <property type="evidence" value="ECO:0007669"/>
    <property type="project" value="TreeGrafter"/>
</dbReference>
<dbReference type="InterPro" id="IPR027417">
    <property type="entry name" value="P-loop_NTPase"/>
</dbReference>
<dbReference type="GO" id="GO:0015188">
    <property type="term" value="F:L-isoleucine transmembrane transporter activity"/>
    <property type="evidence" value="ECO:0007669"/>
    <property type="project" value="TreeGrafter"/>
</dbReference>
<gene>
    <name evidence="5" type="primary">livG</name>
    <name evidence="5" type="ORF">GCM10007043_00310</name>
</gene>
<organism evidence="5 6">
    <name type="scientific">Calditerricola satsumensis</name>
    <dbReference type="NCBI Taxonomy" id="373054"/>
    <lineage>
        <taxon>Bacteria</taxon>
        <taxon>Bacillati</taxon>
        <taxon>Bacillota</taxon>
        <taxon>Bacilli</taxon>
        <taxon>Bacillales</taxon>
        <taxon>Bacillaceae</taxon>
        <taxon>Calditerricola</taxon>
    </lineage>
</organism>
<dbReference type="GO" id="GO:0016887">
    <property type="term" value="F:ATP hydrolysis activity"/>
    <property type="evidence" value="ECO:0007669"/>
    <property type="project" value="InterPro"/>
</dbReference>
<dbReference type="PROSITE" id="PS50893">
    <property type="entry name" value="ABC_TRANSPORTER_2"/>
    <property type="match status" value="1"/>
</dbReference>
<evidence type="ECO:0000256" key="2">
    <source>
        <dbReference type="ARBA" id="ARBA00022741"/>
    </source>
</evidence>
<feature type="domain" description="ABC transporter" evidence="4">
    <location>
        <begin position="5"/>
        <end position="252"/>
    </location>
</feature>
<dbReference type="SMART" id="SM00382">
    <property type="entry name" value="AAA"/>
    <property type="match status" value="1"/>
</dbReference>
<dbReference type="InterPro" id="IPR032823">
    <property type="entry name" value="BCA_ABC_TP_C"/>
</dbReference>
<dbReference type="GO" id="GO:1903806">
    <property type="term" value="P:L-isoleucine import across plasma membrane"/>
    <property type="evidence" value="ECO:0007669"/>
    <property type="project" value="TreeGrafter"/>
</dbReference>
<protein>
    <submittedName>
        <fullName evidence="5">ABC transporter ATP-binding protein</fullName>
    </submittedName>
</protein>
<dbReference type="InterPro" id="IPR051120">
    <property type="entry name" value="ABC_AA/LPS_Transport"/>
</dbReference>
<dbReference type="Gene3D" id="3.40.50.300">
    <property type="entry name" value="P-loop containing nucleotide triphosphate hydrolases"/>
    <property type="match status" value="1"/>
</dbReference>
<keyword evidence="2" id="KW-0547">Nucleotide-binding</keyword>
<sequence>MPGLLEVHRLTKRFGGVQAVADVSFSVLPGTIYAVIGPNGAGKTTLFNLVSGYLAADSGDVWFDGRSIRGWPVHRIARAGLTRTFQNLEPFPGMTVLENVMVGCDAHVRCTWLDALFGTRRRRAANAASRAEAHRLLSLFSLDHMADVPVEALPYGMQRLVEIVRAFALRPKLLLLDEPAAGLNPAERQQLAAVLRQARSRGVTVLLIEHDVDLVMTVADRILVLDQGRVLAEGAPAEIQAHPAVLAAYLGEEVS</sequence>
<name>A0A8J3B2F1_9BACI</name>
<dbReference type="SUPFAM" id="SSF52540">
    <property type="entry name" value="P-loop containing nucleoside triphosphate hydrolases"/>
    <property type="match status" value="1"/>
</dbReference>
<dbReference type="Proteomes" id="UP000637720">
    <property type="component" value="Unassembled WGS sequence"/>
</dbReference>
<evidence type="ECO:0000313" key="6">
    <source>
        <dbReference type="Proteomes" id="UP000637720"/>
    </source>
</evidence>
<dbReference type="AlphaFoldDB" id="A0A8J3B2F1"/>
<dbReference type="InterPro" id="IPR003439">
    <property type="entry name" value="ABC_transporter-like_ATP-bd"/>
</dbReference>
<evidence type="ECO:0000256" key="1">
    <source>
        <dbReference type="ARBA" id="ARBA00022448"/>
    </source>
</evidence>
<reference evidence="5" key="1">
    <citation type="journal article" date="2014" name="Int. J. Syst. Evol. Microbiol.">
        <title>Complete genome sequence of Corynebacterium casei LMG S-19264T (=DSM 44701T), isolated from a smear-ripened cheese.</title>
        <authorList>
            <consortium name="US DOE Joint Genome Institute (JGI-PGF)"/>
            <person name="Walter F."/>
            <person name="Albersmeier A."/>
            <person name="Kalinowski J."/>
            <person name="Ruckert C."/>
        </authorList>
    </citation>
    <scope>NUCLEOTIDE SEQUENCE</scope>
    <source>
        <strain evidence="5">JCM 14719</strain>
    </source>
</reference>
<dbReference type="GO" id="GO:0042941">
    <property type="term" value="P:D-alanine transmembrane transport"/>
    <property type="evidence" value="ECO:0007669"/>
    <property type="project" value="TreeGrafter"/>
</dbReference>
<dbReference type="RefSeq" id="WP_188816467.1">
    <property type="nucleotide sequence ID" value="NZ_BMOF01000001.1"/>
</dbReference>
<dbReference type="Pfam" id="PF00005">
    <property type="entry name" value="ABC_tran"/>
    <property type="match status" value="1"/>
</dbReference>
<dbReference type="PANTHER" id="PTHR45772">
    <property type="entry name" value="CONSERVED COMPONENT OF ABC TRANSPORTER FOR NATURAL AMINO ACIDS-RELATED"/>
    <property type="match status" value="1"/>
</dbReference>
<dbReference type="PANTHER" id="PTHR45772:SF7">
    <property type="entry name" value="AMINO ACID ABC TRANSPORTER ATP-BINDING PROTEIN"/>
    <property type="match status" value="1"/>
</dbReference>
<keyword evidence="3 5" id="KW-0067">ATP-binding</keyword>
<proteinExistence type="predicted"/>